<accession>A0A1H8YPD9</accession>
<dbReference type="Proteomes" id="UP000198582">
    <property type="component" value="Unassembled WGS sequence"/>
</dbReference>
<keyword evidence="3" id="KW-1185">Reference proteome</keyword>
<sequence length="395" mass="42624">MLVKHSRRTIRSGCKKCGNRSLYWAHDTEQGGDHCEDCDTSGKWVLIGAAGTLHKCAGDDVTTSGAVEEKAPNKLSAVPANEHEEKAVSTPVPTLSAPAGDAFAAFQSLVASLAPKVDRDEVAAMIKSEMDNIIVPTRTVVERASGERRIIPNSHEKLADVTTDLLAGEHVLMVGPAGTGKSTIAEQAAESIGIPYYSISLSPMTAASQIIGYMQAEGEYVRSLFREAFEHGGVFHFDEFDNGHPSVLAVINASLANGHMAFPDQMVKRHPDFRCVASANTYGRGPDRAYVGRQQVDAATLDRFSIETIGVDEALEQSLCLATGIDKQKALEVLDYVRRLRKNAEESAMTVVISPRASVGMCRLLAAGKTWDAAVESRVHRGMGEKDWNKLRAAC</sequence>
<feature type="domain" description="AAA+ ATPase" evidence="1">
    <location>
        <begin position="167"/>
        <end position="302"/>
    </location>
</feature>
<dbReference type="EMBL" id="FOEF01000036">
    <property type="protein sequence ID" value="SEP54057.1"/>
    <property type="molecule type" value="Genomic_DNA"/>
</dbReference>
<dbReference type="InterPro" id="IPR003593">
    <property type="entry name" value="AAA+_ATPase"/>
</dbReference>
<dbReference type="STRING" id="394193.SAMN04489732_13614"/>
<dbReference type="OrthoDB" id="9768555at2"/>
<protein>
    <submittedName>
        <fullName evidence="2">Cobaltochelatase CobS</fullName>
    </submittedName>
</protein>
<organism evidence="2 3">
    <name type="scientific">Amycolatopsis saalfeldensis</name>
    <dbReference type="NCBI Taxonomy" id="394193"/>
    <lineage>
        <taxon>Bacteria</taxon>
        <taxon>Bacillati</taxon>
        <taxon>Actinomycetota</taxon>
        <taxon>Actinomycetes</taxon>
        <taxon>Pseudonocardiales</taxon>
        <taxon>Pseudonocardiaceae</taxon>
        <taxon>Amycolatopsis</taxon>
    </lineage>
</organism>
<dbReference type="GO" id="GO:0016887">
    <property type="term" value="F:ATP hydrolysis activity"/>
    <property type="evidence" value="ECO:0007669"/>
    <property type="project" value="InterPro"/>
</dbReference>
<dbReference type="InterPro" id="IPR027417">
    <property type="entry name" value="P-loop_NTPase"/>
</dbReference>
<gene>
    <name evidence="2" type="ORF">SAMN04489732_13614</name>
</gene>
<name>A0A1H8YPD9_9PSEU</name>
<dbReference type="GO" id="GO:0005524">
    <property type="term" value="F:ATP binding"/>
    <property type="evidence" value="ECO:0007669"/>
    <property type="project" value="InterPro"/>
</dbReference>
<dbReference type="SUPFAM" id="SSF52540">
    <property type="entry name" value="P-loop containing nucleoside triphosphate hydrolases"/>
    <property type="match status" value="1"/>
</dbReference>
<evidence type="ECO:0000313" key="2">
    <source>
        <dbReference type="EMBL" id="SEP54057.1"/>
    </source>
</evidence>
<reference evidence="2 3" key="1">
    <citation type="submission" date="2016-10" db="EMBL/GenBank/DDBJ databases">
        <authorList>
            <person name="de Groot N.N."/>
        </authorList>
    </citation>
    <scope>NUCLEOTIDE SEQUENCE [LARGE SCALE GENOMIC DNA]</scope>
    <source>
        <strain evidence="2 3">DSM 44993</strain>
    </source>
</reference>
<dbReference type="InterPro" id="IPR050764">
    <property type="entry name" value="CbbQ/NirQ/NorQ/GpvN"/>
</dbReference>
<dbReference type="Gene3D" id="3.40.50.300">
    <property type="entry name" value="P-loop containing nucleotide triphosphate hydrolases"/>
    <property type="match status" value="1"/>
</dbReference>
<dbReference type="SMART" id="SM00382">
    <property type="entry name" value="AAA"/>
    <property type="match status" value="1"/>
</dbReference>
<dbReference type="InterPro" id="IPR011704">
    <property type="entry name" value="ATPase_dyneun-rel_AAA"/>
</dbReference>
<dbReference type="AlphaFoldDB" id="A0A1H8YPD9"/>
<dbReference type="PANTHER" id="PTHR42759:SF1">
    <property type="entry name" value="MAGNESIUM-CHELATASE SUBUNIT CHLD"/>
    <property type="match status" value="1"/>
</dbReference>
<evidence type="ECO:0000313" key="3">
    <source>
        <dbReference type="Proteomes" id="UP000198582"/>
    </source>
</evidence>
<proteinExistence type="predicted"/>
<dbReference type="RefSeq" id="WP_091629109.1">
    <property type="nucleotide sequence ID" value="NZ_FOEF01000036.1"/>
</dbReference>
<evidence type="ECO:0000259" key="1">
    <source>
        <dbReference type="SMART" id="SM00382"/>
    </source>
</evidence>
<dbReference type="Pfam" id="PF07728">
    <property type="entry name" value="AAA_5"/>
    <property type="match status" value="1"/>
</dbReference>
<dbReference type="PANTHER" id="PTHR42759">
    <property type="entry name" value="MOXR FAMILY PROTEIN"/>
    <property type="match status" value="1"/>
</dbReference>